<reference evidence="10" key="3">
    <citation type="submission" date="2025-04" db="UniProtKB">
        <authorList>
            <consortium name="RefSeq"/>
        </authorList>
    </citation>
    <scope>IDENTIFICATION</scope>
    <source>
        <strain evidence="10">CBS 781.70</strain>
    </source>
</reference>
<comment type="subcellular location">
    <subcellularLocation>
        <location evidence="2">Chromosome</location>
        <location evidence="2">Telomere</location>
    </subcellularLocation>
    <subcellularLocation>
        <location evidence="1">Nucleus</location>
    </subcellularLocation>
</comment>
<feature type="region of interest" description="Disordered" evidence="6">
    <location>
        <begin position="994"/>
        <end position="1279"/>
    </location>
</feature>
<feature type="compositionally biased region" description="Polar residues" evidence="6">
    <location>
        <begin position="1158"/>
        <end position="1204"/>
    </location>
</feature>
<feature type="compositionally biased region" description="Polar residues" evidence="6">
    <location>
        <begin position="1120"/>
        <end position="1132"/>
    </location>
</feature>
<feature type="region of interest" description="Disordered" evidence="6">
    <location>
        <begin position="180"/>
        <end position="224"/>
    </location>
</feature>
<organism evidence="8">
    <name type="scientific">Eremomyces bilateralis CBS 781.70</name>
    <dbReference type="NCBI Taxonomy" id="1392243"/>
    <lineage>
        <taxon>Eukaryota</taxon>
        <taxon>Fungi</taxon>
        <taxon>Dikarya</taxon>
        <taxon>Ascomycota</taxon>
        <taxon>Pezizomycotina</taxon>
        <taxon>Dothideomycetes</taxon>
        <taxon>Dothideomycetes incertae sedis</taxon>
        <taxon>Eremomycetales</taxon>
        <taxon>Eremomycetaceae</taxon>
        <taxon>Eremomyces</taxon>
    </lineage>
</organism>
<evidence type="ECO:0000313" key="10">
    <source>
        <dbReference type="RefSeq" id="XP_033539005.1"/>
    </source>
</evidence>
<keyword evidence="5" id="KW-0539">Nucleus</keyword>
<feature type="region of interest" description="Disordered" evidence="6">
    <location>
        <begin position="526"/>
        <end position="652"/>
    </location>
</feature>
<feature type="compositionally biased region" description="Polar residues" evidence="6">
    <location>
        <begin position="414"/>
        <end position="430"/>
    </location>
</feature>
<evidence type="ECO:0000256" key="1">
    <source>
        <dbReference type="ARBA" id="ARBA00004123"/>
    </source>
</evidence>
<feature type="region of interest" description="Disordered" evidence="6">
    <location>
        <begin position="1414"/>
        <end position="1547"/>
    </location>
</feature>
<accession>A0A6G1GH90</accession>
<evidence type="ECO:0000256" key="6">
    <source>
        <dbReference type="SAM" id="MobiDB-lite"/>
    </source>
</evidence>
<feature type="compositionally biased region" description="Polar residues" evidence="6">
    <location>
        <begin position="375"/>
        <end position="398"/>
    </location>
</feature>
<keyword evidence="4" id="KW-0779">Telomere</keyword>
<name>A0A6G1GH90_9PEZI</name>
<feature type="compositionally biased region" description="Low complexity" evidence="6">
    <location>
        <begin position="1519"/>
        <end position="1529"/>
    </location>
</feature>
<dbReference type="EMBL" id="ML975149">
    <property type="protein sequence ID" value="KAF1817374.1"/>
    <property type="molecule type" value="Genomic_DNA"/>
</dbReference>
<dbReference type="Pfam" id="PF10341">
    <property type="entry name" value="TPP1"/>
    <property type="match status" value="1"/>
</dbReference>
<feature type="domain" description="Shelterin complex subunit TPP1/Est3" evidence="7">
    <location>
        <begin position="9"/>
        <end position="145"/>
    </location>
</feature>
<feature type="compositionally biased region" description="Basic and acidic residues" evidence="6">
    <location>
        <begin position="399"/>
        <end position="413"/>
    </location>
</feature>
<dbReference type="Proteomes" id="UP000504638">
    <property type="component" value="Unplaced"/>
</dbReference>
<feature type="compositionally biased region" description="Basic and acidic residues" evidence="6">
    <location>
        <begin position="1133"/>
        <end position="1142"/>
    </location>
</feature>
<evidence type="ECO:0000313" key="8">
    <source>
        <dbReference type="EMBL" id="KAF1817374.1"/>
    </source>
</evidence>
<reference evidence="8 10" key="1">
    <citation type="submission" date="2020-01" db="EMBL/GenBank/DDBJ databases">
        <authorList>
            <consortium name="DOE Joint Genome Institute"/>
            <person name="Haridas S."/>
            <person name="Albert R."/>
            <person name="Binder M."/>
            <person name="Bloem J."/>
            <person name="Labutti K."/>
            <person name="Salamov A."/>
            <person name="Andreopoulos B."/>
            <person name="Baker S.E."/>
            <person name="Barry K."/>
            <person name="Bills G."/>
            <person name="Bluhm B.H."/>
            <person name="Cannon C."/>
            <person name="Castanera R."/>
            <person name="Culley D.E."/>
            <person name="Daum C."/>
            <person name="Ezra D."/>
            <person name="Gonzalez J.B."/>
            <person name="Henrissat B."/>
            <person name="Kuo A."/>
            <person name="Liang C."/>
            <person name="Lipzen A."/>
            <person name="Lutzoni F."/>
            <person name="Magnuson J."/>
            <person name="Mondo S."/>
            <person name="Nolan M."/>
            <person name="Ohm R."/>
            <person name="Pangilinan J."/>
            <person name="Park H.-J."/>
            <person name="Ramirez L."/>
            <person name="Alfaro M."/>
            <person name="Sun H."/>
            <person name="Tritt A."/>
            <person name="Yoshinaga Y."/>
            <person name="Zwiers L.-H."/>
            <person name="Turgeon B.G."/>
            <person name="Goodwin S.B."/>
            <person name="Spatafora J.W."/>
            <person name="Crous P.W."/>
            <person name="Grigoriev I.V."/>
        </authorList>
    </citation>
    <scope>NUCLEOTIDE SEQUENCE</scope>
    <source>
        <strain evidence="8 10">CBS 781.70</strain>
    </source>
</reference>
<feature type="region of interest" description="Disordered" evidence="6">
    <location>
        <begin position="270"/>
        <end position="473"/>
    </location>
</feature>
<dbReference type="GO" id="GO:0005697">
    <property type="term" value="C:telomerase holoenzyme complex"/>
    <property type="evidence" value="ECO:0007669"/>
    <property type="project" value="InterPro"/>
</dbReference>
<reference evidence="10" key="2">
    <citation type="submission" date="2020-04" db="EMBL/GenBank/DDBJ databases">
        <authorList>
            <consortium name="NCBI Genome Project"/>
        </authorList>
    </citation>
    <scope>NUCLEOTIDE SEQUENCE</scope>
    <source>
        <strain evidence="10">CBS 781.70</strain>
    </source>
</reference>
<evidence type="ECO:0000256" key="3">
    <source>
        <dbReference type="ARBA" id="ARBA00022454"/>
    </source>
</evidence>
<evidence type="ECO:0000256" key="2">
    <source>
        <dbReference type="ARBA" id="ARBA00004574"/>
    </source>
</evidence>
<feature type="compositionally biased region" description="Basic and acidic residues" evidence="6">
    <location>
        <begin position="585"/>
        <end position="595"/>
    </location>
</feature>
<protein>
    <recommendedName>
        <fullName evidence="7">Shelterin complex subunit TPP1/Est3 domain-containing protein</fullName>
    </recommendedName>
</protein>
<feature type="compositionally biased region" description="Basic and acidic residues" evidence="6">
    <location>
        <begin position="1035"/>
        <end position="1045"/>
    </location>
</feature>
<feature type="compositionally biased region" description="Acidic residues" evidence="6">
    <location>
        <begin position="190"/>
        <end position="200"/>
    </location>
</feature>
<dbReference type="GO" id="GO:0007004">
    <property type="term" value="P:telomere maintenance via telomerase"/>
    <property type="evidence" value="ECO:0007669"/>
    <property type="project" value="InterPro"/>
</dbReference>
<feature type="region of interest" description="Disordered" evidence="6">
    <location>
        <begin position="676"/>
        <end position="710"/>
    </location>
</feature>
<feature type="region of interest" description="Disordered" evidence="6">
    <location>
        <begin position="842"/>
        <end position="865"/>
    </location>
</feature>
<evidence type="ECO:0000259" key="7">
    <source>
        <dbReference type="Pfam" id="PF10341"/>
    </source>
</evidence>
<evidence type="ECO:0000256" key="4">
    <source>
        <dbReference type="ARBA" id="ARBA00022895"/>
    </source>
</evidence>
<dbReference type="GO" id="GO:0042162">
    <property type="term" value="F:telomeric DNA binding"/>
    <property type="evidence" value="ECO:0007669"/>
    <property type="project" value="InterPro"/>
</dbReference>
<dbReference type="GO" id="GO:0000781">
    <property type="term" value="C:chromosome, telomeric region"/>
    <property type="evidence" value="ECO:0007669"/>
    <property type="project" value="UniProtKB-SubCell"/>
</dbReference>
<keyword evidence="9" id="KW-1185">Reference proteome</keyword>
<feature type="compositionally biased region" description="Low complexity" evidence="6">
    <location>
        <begin position="1000"/>
        <end position="1017"/>
    </location>
</feature>
<proteinExistence type="predicted"/>
<evidence type="ECO:0000256" key="5">
    <source>
        <dbReference type="ARBA" id="ARBA00023242"/>
    </source>
</evidence>
<keyword evidence="3" id="KW-0158">Chromosome</keyword>
<feature type="compositionally biased region" description="Basic and acidic residues" evidence="6">
    <location>
        <begin position="464"/>
        <end position="473"/>
    </location>
</feature>
<sequence length="1595" mass="173526">MSESGHLRKPWLRKVVSDELGNASIWLRQPPSTSQSSQTAEKLYDDNNNYLRVTVSTGILASRIVQIHKVVNQGRSLKAKLSDGDHWVSAKFSQDCITRWTSLHNRPFSDTTWKGYINLKALDIRSSKLVSGTDQISLFVKDFEWVSSSEHLHGSPVYIGEDREIKEKLQRMEDPYSLMSELSPEHGEGAGEDAMADDEGSPGPIVGTRVKHKPKSRSPSMSADAPVMETQISNMMTQLPPRSPEFRPIVLSRPPKNAVTKADQLLQLLKPRLQRARTPELPAARERSYDSLYDDSDEGDRHRGSNAGSPVHVAPDPANSDASSDVHRGANQSGTAPVSELEPEIMALVEEIDNEHNSSNAEVMDVDGDRLPDPGTSTQENSRTRPSSAPLTGTSCKTPRNETKDESSSEDQLKQVNPDPNTSRQEQLQPFSVPLTRMLCGTPRKEMKRKRSADDDEPRRAKRASIEQKQERKHFNVPLTRRICLVPKDQDKLLIEEASWLRNPGNFNRMSVPDAVILAMEGRGNETTVTKHPPNNELSNQLRNGHDARNGATSGPPPHETQPVTQDSTTTTSSELESETDTEEDVIRENAEKADGPPPSSAYSWTPSPTPKKRNALPPDSSVPAIEPEDTTGGEAMPDARSIVNVPGTPNRQYCRGSVDEIDNSPLMVVVTPSKQLQSDSISDDEHECAPSNRGSSRMADELSSSDIMDIYGPGEPFGYDGAAVSKGHDSMVASTFLSDMEISIPRPLVKEKAGPVLKTVPESSHKSSPTVMVRGTPMSSAEEAAEEQLRSGQSTKKLEVRKFLPRDHAFISLESQQQEAIDHQLRDGGHNDVADDSNVIPNSDHAEHVPSSHPHLTQPPTISYIPKVTRSSIEGRMATVAPRASSEKSPQPRAAKIRVGPPEMHPENQAYVSRSASPGTPPPNINGRFSRPSPGSARNPLISRGFGGSLLKPRPSGPAPILVQQTAEEDLPEPPAGVRCSPDIVAETIRSRRTEFVLTSSPPSTARSSVSTSPRPQEVAPRLSTPAPMLAEQAGKDDRSESPARPRYTPYVVGDKGQPNTMKSNRILTPPSVPRQPSVSPGQKGEEDRHRPRSRLRYGSDVVVGKRQPNPMGFGRISTPPSVARQSSISTEQKRGEDHHPSPSRLWSGPAARIGKIQSNNAERLYTSTPPSLPRQSPMSTSLPKRSSATKSSPFQLPMSQPVESVDLVSESPTPEPCKPKSKPSVEVDLISKSPTPEPSKAKPKPQSKSIDLISKSATSDPSTPESKPPPKSIDLTTATRESIRADFCRAYPASTTLLKSSEFNRICDIIHTRISPAEFPPELYDSIVLANKGYKKYSDACIAKSTPPEHLLSYLRRIELKPVRPENPVIIGIPNNDGNGSGWTDTDMAAQTGVLTPEVIAHMAALKATATLKAKNKRESSMSAASSRRGSTVMNATPQRGTMPRISSNLSGTKRVRDSAETPGGTPSGAKKRKIIEKGRGSPAAIGALNPGKKRDDKSVERSVERREKPTVRMMHSGGQASGSSSSTRHTVTRPHARGPGAEASRARLFSEAPRGSMLGLVADYMNSEPVRGKVKGDAKAEGTKVDVLGWKI</sequence>
<gene>
    <name evidence="8 10" type="ORF">P152DRAFT_16917</name>
</gene>
<dbReference type="GeneID" id="54414646"/>
<evidence type="ECO:0000313" key="9">
    <source>
        <dbReference type="Proteomes" id="UP000504638"/>
    </source>
</evidence>
<dbReference type="RefSeq" id="XP_033539005.1">
    <property type="nucleotide sequence ID" value="XM_033674076.1"/>
</dbReference>
<feature type="compositionally biased region" description="Polar residues" evidence="6">
    <location>
        <begin position="1434"/>
        <end position="1454"/>
    </location>
</feature>
<feature type="compositionally biased region" description="Low complexity" evidence="6">
    <location>
        <begin position="1423"/>
        <end position="1433"/>
    </location>
</feature>
<feature type="region of interest" description="Disordered" evidence="6">
    <location>
        <begin position="879"/>
        <end position="982"/>
    </location>
</feature>
<dbReference type="InterPro" id="IPR019437">
    <property type="entry name" value="TPP1/Est3"/>
</dbReference>
<feature type="compositionally biased region" description="Basic and acidic residues" evidence="6">
    <location>
        <begin position="1495"/>
        <end position="1513"/>
    </location>
</feature>
<feature type="compositionally biased region" description="Polar residues" evidence="6">
    <location>
        <begin position="1059"/>
        <end position="1068"/>
    </location>
</feature>